<evidence type="ECO:0008006" key="4">
    <source>
        <dbReference type="Google" id="ProtNLM"/>
    </source>
</evidence>
<dbReference type="AlphaFoldDB" id="M5IRB0"/>
<protein>
    <recommendedName>
        <fullName evidence="4">YcxB-like protein domain-containing protein</fullName>
    </recommendedName>
</protein>
<reference evidence="2 3" key="1">
    <citation type="journal article" date="2013" name="Genome Announc.">
        <title>Genome Sequence of Campylobacter showae UNSWCD, Isolated from a Patient with Crohn's Disease.</title>
        <authorList>
            <person name="Tay A.P."/>
            <person name="Kaakoush N.O."/>
            <person name="Deshpande N.P."/>
            <person name="Chen Z."/>
            <person name="Mitchell H."/>
            <person name="Wilkins M.R."/>
        </authorList>
    </citation>
    <scope>NUCLEOTIDE SEQUENCE [LARGE SCALE GENOMIC DNA]</scope>
    <source>
        <strain evidence="2 3">CSUNSWCD</strain>
    </source>
</reference>
<name>M5IRB0_9BACT</name>
<keyword evidence="1" id="KW-0472">Membrane</keyword>
<dbReference type="eggNOG" id="ENOG5032MBK">
    <property type="taxonomic scope" value="Bacteria"/>
</dbReference>
<dbReference type="STRING" id="1244083.CSUNSWCD_2171"/>
<keyword evidence="1" id="KW-0812">Transmembrane</keyword>
<dbReference type="EMBL" id="AMZQ01000008">
    <property type="protein sequence ID" value="EKU11048.1"/>
    <property type="molecule type" value="Genomic_DNA"/>
</dbReference>
<sequence length="193" mass="21846">MSNLKADFELKPNAEYKKTAREIAKIVYKGDKFMRYISLCDFAAIVTGMIFITLLCVKFYINDLGCLLEDYGFESAAILPYLAWIGAFLTVLYATGLRPWLLIRAMLSKANYSEFGQKSVILEDEFFVQKSKFGEGRYRYGIISDARYVGEFVVVIIANSMFCAVPREAFADGGAEFLSEIKKHAKLDAQNQI</sequence>
<dbReference type="Proteomes" id="UP000011939">
    <property type="component" value="Unassembled WGS sequence"/>
</dbReference>
<feature type="transmembrane region" description="Helical" evidence="1">
    <location>
        <begin position="81"/>
        <end position="101"/>
    </location>
</feature>
<evidence type="ECO:0000313" key="3">
    <source>
        <dbReference type="Proteomes" id="UP000011939"/>
    </source>
</evidence>
<evidence type="ECO:0000256" key="1">
    <source>
        <dbReference type="SAM" id="Phobius"/>
    </source>
</evidence>
<dbReference type="PATRIC" id="fig|1244083.3.peg.1414"/>
<evidence type="ECO:0000313" key="2">
    <source>
        <dbReference type="EMBL" id="EKU11048.1"/>
    </source>
</evidence>
<dbReference type="RefSeq" id="WP_009494986.1">
    <property type="nucleotide sequence ID" value="NZ_AMZQ01000008.1"/>
</dbReference>
<proteinExistence type="predicted"/>
<dbReference type="OrthoDB" id="5354125at2"/>
<accession>M5IRB0</accession>
<keyword evidence="1" id="KW-1133">Transmembrane helix</keyword>
<feature type="transmembrane region" description="Helical" evidence="1">
    <location>
        <begin position="39"/>
        <end position="61"/>
    </location>
</feature>
<comment type="caution">
    <text evidence="2">The sequence shown here is derived from an EMBL/GenBank/DDBJ whole genome shotgun (WGS) entry which is preliminary data.</text>
</comment>
<organism evidence="2 3">
    <name type="scientific">Campylobacter showae CSUNSWCD</name>
    <dbReference type="NCBI Taxonomy" id="1244083"/>
    <lineage>
        <taxon>Bacteria</taxon>
        <taxon>Pseudomonadati</taxon>
        <taxon>Campylobacterota</taxon>
        <taxon>Epsilonproteobacteria</taxon>
        <taxon>Campylobacterales</taxon>
        <taxon>Campylobacteraceae</taxon>
        <taxon>Campylobacter</taxon>
    </lineage>
</organism>
<gene>
    <name evidence="2" type="ORF">CSUNSWCD_2171</name>
</gene>